<protein>
    <recommendedName>
        <fullName evidence="1">DNA-directed RNA polymerase</fullName>
        <ecNumber evidence="1">2.7.7.6</ecNumber>
    </recommendedName>
</protein>
<dbReference type="GO" id="GO:0003677">
    <property type="term" value="F:DNA binding"/>
    <property type="evidence" value="ECO:0007669"/>
    <property type="project" value="InterPro"/>
</dbReference>
<evidence type="ECO:0000256" key="1">
    <source>
        <dbReference type="ARBA" id="ARBA00012418"/>
    </source>
</evidence>
<organism evidence="7">
    <name type="scientific">marine sediment metagenome</name>
    <dbReference type="NCBI Taxonomy" id="412755"/>
    <lineage>
        <taxon>unclassified sequences</taxon>
        <taxon>metagenomes</taxon>
        <taxon>ecological metagenomes</taxon>
    </lineage>
</organism>
<proteinExistence type="predicted"/>
<dbReference type="GO" id="GO:0005665">
    <property type="term" value="C:RNA polymerase II, core complex"/>
    <property type="evidence" value="ECO:0007669"/>
    <property type="project" value="TreeGrafter"/>
</dbReference>
<dbReference type="Gene3D" id="3.30.1360.140">
    <property type="match status" value="1"/>
</dbReference>
<keyword evidence="3" id="KW-0808">Transferase</keyword>
<evidence type="ECO:0000259" key="6">
    <source>
        <dbReference type="Pfam" id="PF04998"/>
    </source>
</evidence>
<name>X0XGU1_9ZZZZ</name>
<dbReference type="GO" id="GO:0006351">
    <property type="term" value="P:DNA-templated transcription"/>
    <property type="evidence" value="ECO:0007669"/>
    <property type="project" value="InterPro"/>
</dbReference>
<dbReference type="PANTHER" id="PTHR19376:SF37">
    <property type="entry name" value="DNA-DIRECTED RNA POLYMERASE II SUBUNIT RPB1"/>
    <property type="match status" value="1"/>
</dbReference>
<accession>X0XGU1</accession>
<evidence type="ECO:0000256" key="2">
    <source>
        <dbReference type="ARBA" id="ARBA00022478"/>
    </source>
</evidence>
<dbReference type="EC" id="2.7.7.6" evidence="1"/>
<evidence type="ECO:0000313" key="7">
    <source>
        <dbReference type="EMBL" id="GAG24156.1"/>
    </source>
</evidence>
<reference evidence="7" key="1">
    <citation type="journal article" date="2014" name="Front. Microbiol.">
        <title>High frequency of phylogenetically diverse reductive dehalogenase-homologous genes in deep subseafloor sedimentary metagenomes.</title>
        <authorList>
            <person name="Kawai M."/>
            <person name="Futagami T."/>
            <person name="Toyoda A."/>
            <person name="Takaki Y."/>
            <person name="Nishi S."/>
            <person name="Hori S."/>
            <person name="Arai W."/>
            <person name="Tsubouchi T."/>
            <person name="Morono Y."/>
            <person name="Uchiyama I."/>
            <person name="Ito T."/>
            <person name="Fujiyama A."/>
            <person name="Inagaki F."/>
            <person name="Takami H."/>
        </authorList>
    </citation>
    <scope>NUCLEOTIDE SEQUENCE</scope>
    <source>
        <strain evidence="7">Expedition CK06-06</strain>
    </source>
</reference>
<keyword evidence="4" id="KW-0548">Nucleotidyltransferase</keyword>
<evidence type="ECO:0000256" key="3">
    <source>
        <dbReference type="ARBA" id="ARBA00022679"/>
    </source>
</evidence>
<dbReference type="PANTHER" id="PTHR19376">
    <property type="entry name" value="DNA-DIRECTED RNA POLYMERASE"/>
    <property type="match status" value="1"/>
</dbReference>
<keyword evidence="2" id="KW-0240">DNA-directed RNA polymerase</keyword>
<feature type="domain" description="RNA polymerase Rpb1" evidence="6">
    <location>
        <begin position="38"/>
        <end position="240"/>
    </location>
</feature>
<dbReference type="EMBL" id="BARS01034605">
    <property type="protein sequence ID" value="GAG24156.1"/>
    <property type="molecule type" value="Genomic_DNA"/>
</dbReference>
<feature type="non-terminal residue" evidence="7">
    <location>
        <position position="259"/>
    </location>
</feature>
<dbReference type="Pfam" id="PF04998">
    <property type="entry name" value="RNA_pol_Rpb1_5"/>
    <property type="match status" value="1"/>
</dbReference>
<evidence type="ECO:0000256" key="5">
    <source>
        <dbReference type="ARBA" id="ARBA00023163"/>
    </source>
</evidence>
<dbReference type="GO" id="GO:0003899">
    <property type="term" value="F:DNA-directed RNA polymerase activity"/>
    <property type="evidence" value="ECO:0007669"/>
    <property type="project" value="UniProtKB-EC"/>
</dbReference>
<dbReference type="AlphaFoldDB" id="X0XGU1"/>
<dbReference type="InterPro" id="IPR007081">
    <property type="entry name" value="RNA_pol_Rpb1_5"/>
</dbReference>
<dbReference type="SUPFAM" id="SSF64484">
    <property type="entry name" value="beta and beta-prime subunits of DNA dependent RNA-polymerase"/>
    <property type="match status" value="1"/>
</dbReference>
<sequence length="259" mass="29778">IVNIPVNFKRVINNIVKELHYQTNSLVDITPLEMYELINDNYRTLENLHFGKPTELFKLVYKYHLSPKNILAIKRFNRKGLELLCAKIKSLYMNAICNPGEMVGMVAAQSVGEPTTQMTLNTFHFAGVASKSNVTRGLPRIEEILSLSENPKQPSTTVYLKEKERTDIERAQELKYSLEYTSMDEVTKSVSICFDPDGMTTLIAEDKPLMEEYATFIKMVKECQGETVEEEDEVKSKWVIRFIMDKEAMLDKNITMDDI</sequence>
<keyword evidence="5" id="KW-0804">Transcription</keyword>
<feature type="non-terminal residue" evidence="7">
    <location>
        <position position="1"/>
    </location>
</feature>
<evidence type="ECO:0000256" key="4">
    <source>
        <dbReference type="ARBA" id="ARBA00022695"/>
    </source>
</evidence>
<comment type="caution">
    <text evidence="7">The sequence shown here is derived from an EMBL/GenBank/DDBJ whole genome shotgun (WGS) entry which is preliminary data.</text>
</comment>
<dbReference type="InterPro" id="IPR038593">
    <property type="entry name" value="RNA_pol_Rpb1_7_sf"/>
</dbReference>
<dbReference type="InterPro" id="IPR045867">
    <property type="entry name" value="DNA-dir_RpoC_beta_prime"/>
</dbReference>
<gene>
    <name evidence="7" type="ORF">S01H1_53438</name>
</gene>